<name>A0A068XXI7_ECHMU</name>
<evidence type="ECO:0000313" key="1">
    <source>
        <dbReference type="EMBL" id="CDS37139.1"/>
    </source>
</evidence>
<dbReference type="Proteomes" id="UP000017246">
    <property type="component" value="Unassembled WGS sequence"/>
</dbReference>
<dbReference type="OrthoDB" id="6285352at2759"/>
<sequence>MDEALSLDELMECNSYVRGRYLSCQNHLCVILWSSFQKAISELARLYKDKLDNRCDNRCLVQVLYRIESFYQLSQNVLRYAKNFGINLGYDCRRLLLRDALLLSSTNDLCAYDVYAAVLQPFIIDNVVTCGRKRKRIQRCRRCFKRRRRLPMKRCCIISAGSEGSINEVIQPFLNHYDFCAPSLDRHGNWAVSFSDVPSEAPPAFSNWRSFLSSKATGPVNAVEFIMPSVDELPLSLSQNRSLVISRRKRHMGFTEDYHPYSLVDSMSKFCLHSNAKLQRLESVIDTDIRKDLSK</sequence>
<protein>
    <submittedName>
        <fullName evidence="1">Expressed conserved protein</fullName>
    </submittedName>
</protein>
<accession>A0A068XXI7</accession>
<keyword evidence="2" id="KW-1185">Reference proteome</keyword>
<reference evidence="1" key="2">
    <citation type="submission" date="2015-11" db="EMBL/GenBank/DDBJ databases">
        <authorList>
            <person name="Zhang Y."/>
            <person name="Guo Z."/>
        </authorList>
    </citation>
    <scope>NUCLEOTIDE SEQUENCE</scope>
</reference>
<reference evidence="1" key="1">
    <citation type="journal article" date="2013" name="Nature">
        <title>The genomes of four tapeworm species reveal adaptations to parasitism.</title>
        <authorList>
            <person name="Tsai I.J."/>
            <person name="Zarowiecki M."/>
            <person name="Holroyd N."/>
            <person name="Garciarrubio A."/>
            <person name="Sanchez-Flores A."/>
            <person name="Brooks K.L."/>
            <person name="Tracey A."/>
            <person name="Bobes R.J."/>
            <person name="Fragoso G."/>
            <person name="Sciutto E."/>
            <person name="Aslett M."/>
            <person name="Beasley H."/>
            <person name="Bennett H.M."/>
            <person name="Cai J."/>
            <person name="Camicia F."/>
            <person name="Clark R."/>
            <person name="Cucher M."/>
            <person name="De Silva N."/>
            <person name="Day T.A."/>
            <person name="Deplazes P."/>
            <person name="Estrada K."/>
            <person name="Fernandez C."/>
            <person name="Holland P.W."/>
            <person name="Hou J."/>
            <person name="Hu S."/>
            <person name="Huckvale T."/>
            <person name="Hung S.S."/>
            <person name="Kamenetzky L."/>
            <person name="Keane J.A."/>
            <person name="Kiss F."/>
            <person name="Koziol U."/>
            <person name="Lambert O."/>
            <person name="Liu K."/>
            <person name="Luo X."/>
            <person name="Luo Y."/>
            <person name="Macchiaroli N."/>
            <person name="Nichol S."/>
            <person name="Paps J."/>
            <person name="Parkinson J."/>
            <person name="Pouchkina-Stantcheva N."/>
            <person name="Riddiford N."/>
            <person name="Rosenzvit M."/>
            <person name="Salinas G."/>
            <person name="Wasmuth J.D."/>
            <person name="Zamanian M."/>
            <person name="Zheng Y."/>
            <person name="Cai X."/>
            <person name="Soberon X."/>
            <person name="Olson P.D."/>
            <person name="Laclette J.P."/>
            <person name="Brehm K."/>
            <person name="Berriman M."/>
            <person name="Garciarrubio A."/>
            <person name="Bobes R.J."/>
            <person name="Fragoso G."/>
            <person name="Sanchez-Flores A."/>
            <person name="Estrada K."/>
            <person name="Cevallos M.A."/>
            <person name="Morett E."/>
            <person name="Gonzalez V."/>
            <person name="Portillo T."/>
            <person name="Ochoa-Leyva A."/>
            <person name="Jose M.V."/>
            <person name="Sciutto E."/>
            <person name="Landa A."/>
            <person name="Jimenez L."/>
            <person name="Valdes V."/>
            <person name="Carrero J.C."/>
            <person name="Larralde C."/>
            <person name="Morales-Montor J."/>
            <person name="Limon-Lason J."/>
            <person name="Soberon X."/>
            <person name="Laclette J.P."/>
        </authorList>
    </citation>
    <scope>NUCLEOTIDE SEQUENCE [LARGE SCALE GENOMIC DNA]</scope>
</reference>
<dbReference type="EMBL" id="LN902843">
    <property type="protein sequence ID" value="CDS37139.1"/>
    <property type="molecule type" value="Genomic_DNA"/>
</dbReference>
<gene>
    <name evidence="1" type="ORF">EmuJ_000437100</name>
</gene>
<organism evidence="1 2">
    <name type="scientific">Echinococcus multilocularis</name>
    <name type="common">Fox tapeworm</name>
    <dbReference type="NCBI Taxonomy" id="6211"/>
    <lineage>
        <taxon>Eukaryota</taxon>
        <taxon>Metazoa</taxon>
        <taxon>Spiralia</taxon>
        <taxon>Lophotrochozoa</taxon>
        <taxon>Platyhelminthes</taxon>
        <taxon>Cestoda</taxon>
        <taxon>Eucestoda</taxon>
        <taxon>Cyclophyllidea</taxon>
        <taxon>Taeniidae</taxon>
        <taxon>Echinococcus</taxon>
    </lineage>
</organism>
<dbReference type="OMA" id="LMECNSY"/>
<proteinExistence type="predicted"/>
<evidence type="ECO:0000313" key="2">
    <source>
        <dbReference type="Proteomes" id="UP000017246"/>
    </source>
</evidence>
<dbReference type="AlphaFoldDB" id="A0A068XXI7"/>